<keyword evidence="2" id="KW-1185">Reference proteome</keyword>
<evidence type="ECO:0000313" key="1">
    <source>
        <dbReference type="EMBL" id="KAE8055591.1"/>
    </source>
</evidence>
<accession>A0A5N6R4K2</accession>
<dbReference type="AlphaFoldDB" id="A0A5N6R4K2"/>
<sequence length="188" mass="19529">MGSCGRGSFYSSFFLCQPVVLVPHKASSSSLVVVDLRICCQWPGRGERSRDLPDYINKWWGGDKLGDMESTFLDGAWMGLGAPAERGPRGGTILSDAVGLSAGSDQGVALSCPSEAAVPGGPTMGIVPSSCMKVAYWSGENQCLGWLGIGEVAAAGVLPEPARRPHVMACCSGQRYAVGCPTCSVAVV</sequence>
<proteinExistence type="predicted"/>
<protein>
    <submittedName>
        <fullName evidence="1">Uncharacterized protein</fullName>
    </submittedName>
</protein>
<organism evidence="1 2">
    <name type="scientific">Carpinus fangiana</name>
    <dbReference type="NCBI Taxonomy" id="176857"/>
    <lineage>
        <taxon>Eukaryota</taxon>
        <taxon>Viridiplantae</taxon>
        <taxon>Streptophyta</taxon>
        <taxon>Embryophyta</taxon>
        <taxon>Tracheophyta</taxon>
        <taxon>Spermatophyta</taxon>
        <taxon>Magnoliopsida</taxon>
        <taxon>eudicotyledons</taxon>
        <taxon>Gunneridae</taxon>
        <taxon>Pentapetalae</taxon>
        <taxon>rosids</taxon>
        <taxon>fabids</taxon>
        <taxon>Fagales</taxon>
        <taxon>Betulaceae</taxon>
        <taxon>Carpinus</taxon>
    </lineage>
</organism>
<reference evidence="1 2" key="1">
    <citation type="submission" date="2019-06" db="EMBL/GenBank/DDBJ databases">
        <title>A chromosomal-level reference genome of Carpinus fangiana (Coryloideae, Betulaceae).</title>
        <authorList>
            <person name="Yang X."/>
            <person name="Wang Z."/>
            <person name="Zhang L."/>
            <person name="Hao G."/>
            <person name="Liu J."/>
            <person name="Yang Y."/>
        </authorList>
    </citation>
    <scope>NUCLEOTIDE SEQUENCE [LARGE SCALE GENOMIC DNA]</scope>
    <source>
        <strain evidence="1">Cfa_2016G</strain>
        <tissue evidence="1">Leaf</tissue>
    </source>
</reference>
<dbReference type="EMBL" id="CM017325">
    <property type="protein sequence ID" value="KAE8055591.1"/>
    <property type="molecule type" value="Genomic_DNA"/>
</dbReference>
<dbReference type="Proteomes" id="UP000327013">
    <property type="component" value="Chromosome 5"/>
</dbReference>
<gene>
    <name evidence="1" type="ORF">FH972_012420</name>
</gene>
<name>A0A5N6R4K2_9ROSI</name>
<evidence type="ECO:0000313" key="2">
    <source>
        <dbReference type="Proteomes" id="UP000327013"/>
    </source>
</evidence>